<dbReference type="GO" id="GO:0000977">
    <property type="term" value="F:RNA polymerase II transcription regulatory region sequence-specific DNA binding"/>
    <property type="evidence" value="ECO:0007669"/>
    <property type="project" value="TreeGrafter"/>
</dbReference>
<name>A0AAN8TM53_SOLBU</name>
<evidence type="ECO:0000313" key="1">
    <source>
        <dbReference type="EMBL" id="KAK6790983.1"/>
    </source>
</evidence>
<dbReference type="GO" id="GO:0003682">
    <property type="term" value="F:chromatin binding"/>
    <property type="evidence" value="ECO:0007669"/>
    <property type="project" value="TreeGrafter"/>
</dbReference>
<dbReference type="GO" id="GO:0045944">
    <property type="term" value="P:positive regulation of transcription by RNA polymerase II"/>
    <property type="evidence" value="ECO:0007669"/>
    <property type="project" value="TreeGrafter"/>
</dbReference>
<organism evidence="1 2">
    <name type="scientific">Solanum bulbocastanum</name>
    <name type="common">Wild potato</name>
    <dbReference type="NCBI Taxonomy" id="147425"/>
    <lineage>
        <taxon>Eukaryota</taxon>
        <taxon>Viridiplantae</taxon>
        <taxon>Streptophyta</taxon>
        <taxon>Embryophyta</taxon>
        <taxon>Tracheophyta</taxon>
        <taxon>Spermatophyta</taxon>
        <taxon>Magnoliopsida</taxon>
        <taxon>eudicotyledons</taxon>
        <taxon>Gunneridae</taxon>
        <taxon>Pentapetalae</taxon>
        <taxon>asterids</taxon>
        <taxon>lamiids</taxon>
        <taxon>Solanales</taxon>
        <taxon>Solanaceae</taxon>
        <taxon>Solanoideae</taxon>
        <taxon>Solaneae</taxon>
        <taxon>Solanum</taxon>
    </lineage>
</organism>
<dbReference type="PANTHER" id="PTHR47025">
    <property type="entry name" value="AUTOIMMUNE REGULATOR"/>
    <property type="match status" value="1"/>
</dbReference>
<dbReference type="Proteomes" id="UP001371456">
    <property type="component" value="Unassembled WGS sequence"/>
</dbReference>
<proteinExistence type="predicted"/>
<sequence>MLNDVDALADGEKGRGTYVEIKKKRAMDALERELFSNKKQVVQYVSDKPISTDACANISNTNSINATSLELGKGKVILMGDNSGKGKNPVNHDKDIDVGSKKKVQNTFPDHVKSLLSSGLLDGVPVKYISMLSEKSLIGVIEGNDYLCSCDNCKLSEATFSFTLLLFVLSFENKSPEMLKDVDALADGGKGRGTYVEIEKKCAIDASEREIFTNKKQVVQYVSDKPISTDTCVNISNTNSINATSLEHGKGKVISMGDNSEKGKNPMNHDKDIGVDSKKKVQNTFPTNIKSLLSSGLLDGVPVKYISMSSEASFDS</sequence>
<reference evidence="1 2" key="1">
    <citation type="submission" date="2024-02" db="EMBL/GenBank/DDBJ databases">
        <title>de novo genome assembly of Solanum bulbocastanum strain 11H21.</title>
        <authorList>
            <person name="Hosaka A.J."/>
        </authorList>
    </citation>
    <scope>NUCLEOTIDE SEQUENCE [LARGE SCALE GENOMIC DNA]</scope>
    <source>
        <tissue evidence="1">Young leaves</tissue>
    </source>
</reference>
<evidence type="ECO:0000313" key="2">
    <source>
        <dbReference type="Proteomes" id="UP001371456"/>
    </source>
</evidence>
<comment type="caution">
    <text evidence="1">The sequence shown here is derived from an EMBL/GenBank/DDBJ whole genome shotgun (WGS) entry which is preliminary data.</text>
</comment>
<protein>
    <submittedName>
        <fullName evidence="1">Uncharacterized protein</fullName>
    </submittedName>
</protein>
<dbReference type="GO" id="GO:0005634">
    <property type="term" value="C:nucleus"/>
    <property type="evidence" value="ECO:0007669"/>
    <property type="project" value="TreeGrafter"/>
</dbReference>
<dbReference type="EMBL" id="JBANQN010000004">
    <property type="protein sequence ID" value="KAK6790983.1"/>
    <property type="molecule type" value="Genomic_DNA"/>
</dbReference>
<dbReference type="PANTHER" id="PTHR47025:SF9">
    <property type="entry name" value="PROTEIN, PUTATIVE-RELATED"/>
    <property type="match status" value="1"/>
</dbReference>
<accession>A0AAN8TM53</accession>
<dbReference type="GO" id="GO:0042393">
    <property type="term" value="F:histone binding"/>
    <property type="evidence" value="ECO:0007669"/>
    <property type="project" value="TreeGrafter"/>
</dbReference>
<keyword evidence="2" id="KW-1185">Reference proteome</keyword>
<dbReference type="AlphaFoldDB" id="A0AAN8TM53"/>
<gene>
    <name evidence="1" type="ORF">RDI58_010064</name>
</gene>